<evidence type="ECO:0000313" key="4">
    <source>
        <dbReference type="Proteomes" id="UP001497453"/>
    </source>
</evidence>
<dbReference type="Proteomes" id="UP001497453">
    <property type="component" value="Chromosome 1"/>
</dbReference>
<dbReference type="Gene3D" id="1.10.510.10">
    <property type="entry name" value="Transferase(Phosphotransferase) domain 1"/>
    <property type="match status" value="1"/>
</dbReference>
<dbReference type="EMBL" id="OZ037944">
    <property type="protein sequence ID" value="CAL1697009.1"/>
    <property type="molecule type" value="Genomic_DNA"/>
</dbReference>
<evidence type="ECO:0000256" key="1">
    <source>
        <dbReference type="SAM" id="MobiDB-lite"/>
    </source>
</evidence>
<feature type="compositionally biased region" description="Basic and acidic residues" evidence="1">
    <location>
        <begin position="1"/>
        <end position="12"/>
    </location>
</feature>
<gene>
    <name evidence="3" type="ORF">GFSPODELE1_LOCUS1437</name>
</gene>
<organism evidence="3 4">
    <name type="scientific">Somion occarium</name>
    <dbReference type="NCBI Taxonomy" id="3059160"/>
    <lineage>
        <taxon>Eukaryota</taxon>
        <taxon>Fungi</taxon>
        <taxon>Dikarya</taxon>
        <taxon>Basidiomycota</taxon>
        <taxon>Agaricomycotina</taxon>
        <taxon>Agaricomycetes</taxon>
        <taxon>Polyporales</taxon>
        <taxon>Cerrenaceae</taxon>
        <taxon>Somion</taxon>
    </lineage>
</organism>
<dbReference type="InterPro" id="IPR011009">
    <property type="entry name" value="Kinase-like_dom_sf"/>
</dbReference>
<dbReference type="Pfam" id="PF17667">
    <property type="entry name" value="Pkinase_fungal"/>
    <property type="match status" value="2"/>
</dbReference>
<dbReference type="InterPro" id="IPR040976">
    <property type="entry name" value="Pkinase_fungal"/>
</dbReference>
<evidence type="ECO:0000313" key="3">
    <source>
        <dbReference type="EMBL" id="CAL1697009.1"/>
    </source>
</evidence>
<dbReference type="PANTHER" id="PTHR38248:SF2">
    <property type="entry name" value="FUNK1 11"/>
    <property type="match status" value="1"/>
</dbReference>
<evidence type="ECO:0000259" key="2">
    <source>
        <dbReference type="Pfam" id="PF17667"/>
    </source>
</evidence>
<dbReference type="PANTHER" id="PTHR38248">
    <property type="entry name" value="FUNK1 6"/>
    <property type="match status" value="1"/>
</dbReference>
<keyword evidence="4" id="KW-1185">Reference proteome</keyword>
<feature type="domain" description="Fungal-type protein kinase" evidence="2">
    <location>
        <begin position="558"/>
        <end position="690"/>
    </location>
</feature>
<sequence>MESSELPHDTSAKGDSPSNTVPYRPSTPVAQIEHNHTLLDRDQDRAAALAKVQSTLLSLGISGWVENNHTRDEVRGPLRKDMDESTERMPLRLWVSAVLGCPVDRVQSWVDTFNKERLCEDDIIGTSVQAYLQAANSEREEALYQPFCAMANRVLEWARDHVPGLPTYPIPDLLFVRNDPVVVDNGREEGDNRDADCKPDIVLISQTTCNDLENRPKYQQAPPRKRHKTTGVDWCDIFSLLELKPFPTSRRAAYLVGLIAAWSSKVRGEEPLPAPSLVASGSRPQRPTPSSLQSPGVPLLSEPGTNSNRLKRKPEPFVTEGANQSRKRPRAKRNYLPEIYESDYFLSEKCSVAKEFEDHMARYALEMLSCTRGTRLFFFQCLVVGDIVEFWYCDASGFVRSYQISWVREFDKFAAILVAIACCDYAHFGLDIPNLSPPAPDLNPSIPPMSLTGYSTTMRHPTLDIDVKVTLGSEVFTQYSLVGRHTCVYDVTTEPPVSPDPLVIKMSLQSVCRTPEQELLALADGFPVSEHLPKAFMWTDRATEWRLAHGVRGLMFLQNDEDETYEERCQRHIVFKKYKPIESVISSSNMDHVFNQLLDCLHELRYEVNMLHRDISLSNLMYEMRGTVVWLILNDFDLATRLDEHGRPLGATGSHRMGTLPFMSVDLIKHPEMLHLLRHDLESAFFVALWCGIRLPSGQKIDAARRDVLLSWEQHGLNAILKAKAQIFANSDSFFQLVPGEIPISPEFCQYEMWFDGFWKVFFDGYQKLADHHRRLAVIQRDLRVKRINENQAEGLIKAANSKFNFETLNDAVTYTKIKAALESCKPDLATYVPGFVSEM</sequence>
<protein>
    <recommendedName>
        <fullName evidence="2">Fungal-type protein kinase domain-containing protein</fullName>
    </recommendedName>
</protein>
<dbReference type="SUPFAM" id="SSF56112">
    <property type="entry name" value="Protein kinase-like (PK-like)"/>
    <property type="match status" value="1"/>
</dbReference>
<feature type="region of interest" description="Disordered" evidence="1">
    <location>
        <begin position="1"/>
        <end position="26"/>
    </location>
</feature>
<feature type="domain" description="Fungal-type protein kinase" evidence="2">
    <location>
        <begin position="359"/>
        <end position="524"/>
    </location>
</feature>
<proteinExistence type="predicted"/>
<name>A0ABP1CQG5_9APHY</name>
<accession>A0ABP1CQG5</accession>
<feature type="compositionally biased region" description="Polar residues" evidence="1">
    <location>
        <begin position="282"/>
        <end position="294"/>
    </location>
</feature>
<reference evidence="4" key="1">
    <citation type="submission" date="2024-04" db="EMBL/GenBank/DDBJ databases">
        <authorList>
            <person name="Shaw F."/>
            <person name="Minotto A."/>
        </authorList>
    </citation>
    <scope>NUCLEOTIDE SEQUENCE [LARGE SCALE GENOMIC DNA]</scope>
</reference>
<feature type="region of interest" description="Disordered" evidence="1">
    <location>
        <begin position="269"/>
        <end position="330"/>
    </location>
</feature>